<proteinExistence type="predicted"/>
<evidence type="ECO:0000313" key="2">
    <source>
        <dbReference type="EMBL" id="SKA32043.1"/>
    </source>
</evidence>
<dbReference type="RefSeq" id="WP_085936893.1">
    <property type="nucleotide sequence ID" value="NZ_FUWJ01000010.1"/>
</dbReference>
<dbReference type="PANTHER" id="PTHR39339:SF1">
    <property type="entry name" value="CHAD DOMAIN-CONTAINING PROTEIN"/>
    <property type="match status" value="1"/>
</dbReference>
<keyword evidence="3" id="KW-1185">Reference proteome</keyword>
<evidence type="ECO:0000259" key="1">
    <source>
        <dbReference type="PROSITE" id="PS51708"/>
    </source>
</evidence>
<accession>A0A1T4SV25</accession>
<dbReference type="Pfam" id="PF05235">
    <property type="entry name" value="CHAD"/>
    <property type="match status" value="1"/>
</dbReference>
<protein>
    <submittedName>
        <fullName evidence="2">CHAD domain-containing protein</fullName>
    </submittedName>
</protein>
<dbReference type="STRING" id="225324.SAMN02745126_05153"/>
<dbReference type="Gene3D" id="1.40.20.10">
    <property type="entry name" value="CHAD domain"/>
    <property type="match status" value="1"/>
</dbReference>
<dbReference type="PANTHER" id="PTHR39339">
    <property type="entry name" value="SLR1444 PROTEIN"/>
    <property type="match status" value="1"/>
</dbReference>
<gene>
    <name evidence="2" type="ORF">SAMN02745126_05153</name>
</gene>
<dbReference type="InterPro" id="IPR007899">
    <property type="entry name" value="CHAD_dom"/>
</dbReference>
<dbReference type="SMART" id="SM00880">
    <property type="entry name" value="CHAD"/>
    <property type="match status" value="1"/>
</dbReference>
<dbReference type="AlphaFoldDB" id="A0A1T4SV25"/>
<organism evidence="2 3">
    <name type="scientific">Enhydrobacter aerosaccus</name>
    <dbReference type="NCBI Taxonomy" id="225324"/>
    <lineage>
        <taxon>Bacteria</taxon>
        <taxon>Pseudomonadati</taxon>
        <taxon>Pseudomonadota</taxon>
        <taxon>Alphaproteobacteria</taxon>
        <taxon>Hyphomicrobiales</taxon>
        <taxon>Enhydrobacter</taxon>
    </lineage>
</organism>
<sequence length="296" mass="33517">MVAPLAPDMPPDAALRQIVAECRTDLLKYRTLVLQSRRAIGIHQTRVALRRLRAALTLFRDAVPGPVQQRLVRSMAAEARWLAGECGPSRDLYVFMTESLQEPPLLVKRIANRLARSHLDRAREALAGARFAAFEEQLAAFIEAPSSTTGRLDEFAREMLEKRHGKVERRGRKLASLDTEQLHRLRIAIKKLRYASGFLRAAFPTPDFDSRAMNAYIDATARLQNALGALNDREVAAHMLADIAAAARPTEPVEPELRRLRKQVAAGSKRRRRRIEEAWKAFRKIEPFWRAPSTTE</sequence>
<dbReference type="OrthoDB" id="9777271at2"/>
<dbReference type="EMBL" id="FUWJ01000010">
    <property type="protein sequence ID" value="SKA32043.1"/>
    <property type="molecule type" value="Genomic_DNA"/>
</dbReference>
<dbReference type="PROSITE" id="PS51708">
    <property type="entry name" value="CHAD"/>
    <property type="match status" value="1"/>
</dbReference>
<evidence type="ECO:0000313" key="3">
    <source>
        <dbReference type="Proteomes" id="UP000190092"/>
    </source>
</evidence>
<dbReference type="InterPro" id="IPR038186">
    <property type="entry name" value="CHAD_dom_sf"/>
</dbReference>
<name>A0A1T4SV25_9HYPH</name>
<feature type="domain" description="CHAD" evidence="1">
    <location>
        <begin position="8"/>
        <end position="284"/>
    </location>
</feature>
<dbReference type="Proteomes" id="UP000190092">
    <property type="component" value="Unassembled WGS sequence"/>
</dbReference>
<reference evidence="3" key="1">
    <citation type="submission" date="2017-02" db="EMBL/GenBank/DDBJ databases">
        <authorList>
            <person name="Varghese N."/>
            <person name="Submissions S."/>
        </authorList>
    </citation>
    <scope>NUCLEOTIDE SEQUENCE [LARGE SCALE GENOMIC DNA]</scope>
    <source>
        <strain evidence="3">ATCC 27094</strain>
    </source>
</reference>